<sequence length="1112" mass="127216">MRFKEFFMNKKNKLLFTIIPSIFTIGVISSVTTLSTQRYTNKLFKNDMISENSLIGNFELNASKDEYPLVAAQANGQNAYLSAKTGPIVYWGDKITSLDWFGAERWTIDVWSILSSPTHAGDWKRAWFNWDYDRDNDILWILTAGTWKTGNINQKLIGIDVKTGNDYFKNSKPKKYTEIPFPANKTDVRFLSVLKSGDVLMYGGASLSPNSNAYLYKKDKNKIETISYTFKDSLDSAVTSTNGFSWYFFNLISIGDNLNIAEFVQFPTGSTSSFDVYGILVDNNLKEVKKGKWTKPQLIANGLDGFNNKQTTPQRDYYYLTNGTVVTVLYNRLVLFDPITTEMKVLRLTDDIKWVQSWTFDASDNLYYKYRDGNIIYKINTTNIQSSANNNLLSPTTYFDISGATGNDVNKYANNYILYNVHGYTGQIMMINSRYKEDPNFGQISQEEILKNKYGLAVAISENKNDQDKGDIKGLLNTENAFLQAANFKIKDGVLKNKLPSEITSSDFEYLNESFLTRNNSVDENGNPKYPQFTKEIDDEKGEIKVQVNLDQIPWFVSNGQMPNDIAPKTLKFESTEANKISTRVTWKNADLDYDFKNTLPSKLTDNDIYRFDPFSINIQSQNVRLNNVSYPNKKYDIVEKNDETGLVKIKTTFEYLPLGVDLKSNNIQTYSEIKEYKIFNSKQKHELVFIGNSGNDTENIKQIPELKELSESNLLPSSFNSTDPSSILKFINTENSSGYPLSKMIFNIIPNDNDGTITITCSLPDGYYPGEQNKIFKKTYTGLNKITDYSFIVNKQSNSSFNKKQYRPSEIDEQDIYEHFIQYKGFNSSDIKLELSPNDENGELNLKLILDGSYPPSVTTNWGFVKENNQYIKSDSIDGFKTTEEYENQYVVKFKDDNGKSLREIKKYTPNQIKDILKATKINDHKLFIDGVEIKNELDFAKNVIESKGTSIPDNWDNQHFGYEIYYNDTNGEITIKLTFKNIPGTESDLVFIQRYTGFAKGNQVPTEDIFSFKTQAQLFVDNQDFKDLLPSDIESQLKDSENGTTFLNKFIGFSSEAYTNGLNNKKYKLEIVSNDIYGYITLKIIFDSDVVTNKDSLLVYTATYNNFLTE</sequence>
<dbReference type="Pfam" id="PF04200">
    <property type="entry name" value="Lipoprotein_17"/>
    <property type="match status" value="5"/>
</dbReference>
<gene>
    <name evidence="2" type="ORF">P271_573</name>
</gene>
<dbReference type="AlphaFoldDB" id="A0A084U433"/>
<accession>A0A084U433</accession>
<name>A0A084U433_MALIO</name>
<reference evidence="2 3" key="1">
    <citation type="journal article" date="2014" name="PLoS ONE">
        <title>Reduction of Hydrogen Peroxide Accumulation and Toxicity by a Catalase from Mycoplasma iowae.</title>
        <authorList>
            <person name="Pritchard R.E."/>
            <person name="Prassinos A.J."/>
            <person name="Osborne J.D."/>
            <person name="Raviv Z."/>
            <person name="Balish M.F."/>
        </authorList>
    </citation>
    <scope>NUCLEOTIDE SEQUENCE [LARGE SCALE GENOMIC DNA]</scope>
    <source>
        <strain evidence="2 3">DK-CPA</strain>
    </source>
</reference>
<dbReference type="InterPro" id="IPR007326">
    <property type="entry name" value="Lipoprotein-assoc_dom"/>
</dbReference>
<feature type="domain" description="Lipoprotein-associated type-17" evidence="1">
    <location>
        <begin position="579"/>
        <end position="679"/>
    </location>
</feature>
<organism evidence="2 3">
    <name type="scientific">Malacoplasma iowae DK-CPA</name>
    <dbReference type="NCBI Taxonomy" id="1394179"/>
    <lineage>
        <taxon>Bacteria</taxon>
        <taxon>Bacillati</taxon>
        <taxon>Mycoplasmatota</taxon>
        <taxon>Mycoplasmoidales</taxon>
        <taxon>Mycoplasmoidaceae</taxon>
        <taxon>Malacoplasma</taxon>
    </lineage>
</organism>
<keyword evidence="3" id="KW-1185">Reference proteome</keyword>
<protein>
    <recommendedName>
        <fullName evidence="1">Lipoprotein-associated type-17 domain-containing protein</fullName>
    </recommendedName>
</protein>
<comment type="caution">
    <text evidence="2">The sequence shown here is derived from an EMBL/GenBank/DDBJ whole genome shotgun (WGS) entry which is preliminary data.</text>
</comment>
<dbReference type="EMBL" id="AWQU01000069">
    <property type="protein sequence ID" value="KFB07719.1"/>
    <property type="molecule type" value="Genomic_DNA"/>
</dbReference>
<feature type="domain" description="Lipoprotein-associated type-17" evidence="1">
    <location>
        <begin position="486"/>
        <end position="558"/>
    </location>
</feature>
<feature type="domain" description="Lipoprotein-associated type-17" evidence="1">
    <location>
        <begin position="943"/>
        <end position="1001"/>
    </location>
</feature>
<dbReference type="Proteomes" id="UP000028523">
    <property type="component" value="Unassembled WGS sequence"/>
</dbReference>
<proteinExistence type="predicted"/>
<evidence type="ECO:0000259" key="1">
    <source>
        <dbReference type="Pfam" id="PF04200"/>
    </source>
</evidence>
<evidence type="ECO:0000313" key="2">
    <source>
        <dbReference type="EMBL" id="KFB07719.1"/>
    </source>
</evidence>
<feature type="domain" description="Lipoprotein-associated type-17" evidence="1">
    <location>
        <begin position="793"/>
        <end position="883"/>
    </location>
</feature>
<feature type="domain" description="Lipoprotein-associated type-17" evidence="1">
    <location>
        <begin position="706"/>
        <end position="786"/>
    </location>
</feature>
<evidence type="ECO:0000313" key="3">
    <source>
        <dbReference type="Proteomes" id="UP000028523"/>
    </source>
</evidence>